<organism evidence="3 4">
    <name type="scientific">Mobilitalea sibirica</name>
    <dbReference type="NCBI Taxonomy" id="1462919"/>
    <lineage>
        <taxon>Bacteria</taxon>
        <taxon>Bacillati</taxon>
        <taxon>Bacillota</taxon>
        <taxon>Clostridia</taxon>
        <taxon>Lachnospirales</taxon>
        <taxon>Lachnospiraceae</taxon>
        <taxon>Mobilitalea</taxon>
    </lineage>
</organism>
<feature type="binding site" evidence="2">
    <location>
        <position position="58"/>
    </location>
    <ligand>
        <name>substrate</name>
    </ligand>
</feature>
<dbReference type="EMBL" id="JAEAGR010000007">
    <property type="protein sequence ID" value="MBH1940900.1"/>
    <property type="molecule type" value="Genomic_DNA"/>
</dbReference>
<dbReference type="InterPro" id="IPR013078">
    <property type="entry name" value="His_Pase_superF_clade-1"/>
</dbReference>
<comment type="caution">
    <text evidence="3">The sequence shown here is derived from an EMBL/GenBank/DDBJ whole genome shotgun (WGS) entry which is preliminary data.</text>
</comment>
<dbReference type="PANTHER" id="PTHR48100">
    <property type="entry name" value="BROAD-SPECIFICITY PHOSPHATASE YOR283W-RELATED"/>
    <property type="match status" value="1"/>
</dbReference>
<evidence type="ECO:0000313" key="4">
    <source>
        <dbReference type="Proteomes" id="UP000623269"/>
    </source>
</evidence>
<proteinExistence type="predicted"/>
<dbReference type="GO" id="GO:0006003">
    <property type="term" value="P:fructose 2,6-bisphosphate metabolic process"/>
    <property type="evidence" value="ECO:0007669"/>
    <property type="project" value="InterPro"/>
</dbReference>
<evidence type="ECO:0000313" key="3">
    <source>
        <dbReference type="EMBL" id="MBH1940900.1"/>
    </source>
</evidence>
<dbReference type="PANTHER" id="PTHR48100:SF59">
    <property type="entry name" value="ADENOSYLCOBALAMIN_ALPHA-RIBAZOLE PHOSPHATASE"/>
    <property type="match status" value="1"/>
</dbReference>
<dbReference type="GO" id="GO:0005737">
    <property type="term" value="C:cytoplasm"/>
    <property type="evidence" value="ECO:0007669"/>
    <property type="project" value="TreeGrafter"/>
</dbReference>
<dbReference type="GO" id="GO:0005524">
    <property type="term" value="F:ATP binding"/>
    <property type="evidence" value="ECO:0007669"/>
    <property type="project" value="InterPro"/>
</dbReference>
<dbReference type="SMART" id="SM00855">
    <property type="entry name" value="PGAM"/>
    <property type="match status" value="1"/>
</dbReference>
<dbReference type="PRINTS" id="PR00991">
    <property type="entry name" value="6PFRUCTKNASE"/>
</dbReference>
<feature type="active site" description="Proton donor/acceptor" evidence="1">
    <location>
        <position position="82"/>
    </location>
</feature>
<dbReference type="PIRSF" id="PIRSF000709">
    <property type="entry name" value="6PFK_2-Ptase"/>
    <property type="match status" value="1"/>
</dbReference>
<dbReference type="RefSeq" id="WP_197661124.1">
    <property type="nucleotide sequence ID" value="NZ_JAEAGR010000007.1"/>
</dbReference>
<accession>A0A8J7KW38</accession>
<dbReference type="PROSITE" id="PS00175">
    <property type="entry name" value="PG_MUTASE"/>
    <property type="match status" value="1"/>
</dbReference>
<dbReference type="Proteomes" id="UP000623269">
    <property type="component" value="Unassembled WGS sequence"/>
</dbReference>
<dbReference type="Pfam" id="PF00300">
    <property type="entry name" value="His_Phos_1"/>
    <property type="match status" value="1"/>
</dbReference>
<dbReference type="InterPro" id="IPR029033">
    <property type="entry name" value="His_PPase_superfam"/>
</dbReference>
<dbReference type="GO" id="GO:0016791">
    <property type="term" value="F:phosphatase activity"/>
    <property type="evidence" value="ECO:0007669"/>
    <property type="project" value="TreeGrafter"/>
</dbReference>
<protein>
    <submittedName>
        <fullName evidence="3">Histidine phosphatase family protein</fullName>
    </submittedName>
</protein>
<dbReference type="Gene3D" id="3.40.50.1240">
    <property type="entry name" value="Phosphoglycerate mutase-like"/>
    <property type="match status" value="1"/>
</dbReference>
<dbReference type="InterPro" id="IPR050275">
    <property type="entry name" value="PGM_Phosphatase"/>
</dbReference>
<sequence>MSKLYVVRHGETDFNIQGKYAGSTDVELNEIGENQAKVLAETFVDKPINIIMSSTLKRAMRTATIIAERIGKEVVALGDFVERNVGLYEGLTREEVSLRYPDLWNQNVLRLYDCNLHKGESMRQVRERVYKGLEYIKDTYKGCNIILVTHGYVSREIYGYFNKLSEEKFNRYVLNNCQVAEYDME</sequence>
<evidence type="ECO:0000256" key="2">
    <source>
        <dbReference type="PIRSR" id="PIRSR613078-2"/>
    </source>
</evidence>
<dbReference type="InterPro" id="IPR001345">
    <property type="entry name" value="PG/BPGM_mutase_AS"/>
</dbReference>
<name>A0A8J7KW38_9FIRM</name>
<keyword evidence="4" id="KW-1185">Reference proteome</keyword>
<feature type="binding site" evidence="2">
    <location>
        <begin position="8"/>
        <end position="15"/>
    </location>
    <ligand>
        <name>substrate</name>
    </ligand>
</feature>
<dbReference type="SUPFAM" id="SSF53254">
    <property type="entry name" value="Phosphoglycerate mutase-like"/>
    <property type="match status" value="1"/>
</dbReference>
<dbReference type="CDD" id="cd07067">
    <property type="entry name" value="HP_PGM_like"/>
    <property type="match status" value="1"/>
</dbReference>
<evidence type="ECO:0000256" key="1">
    <source>
        <dbReference type="PIRSR" id="PIRSR613078-1"/>
    </source>
</evidence>
<dbReference type="InterPro" id="IPR003094">
    <property type="entry name" value="6Pfruct_kin"/>
</dbReference>
<feature type="active site" description="Tele-phosphohistidine intermediate" evidence="1">
    <location>
        <position position="9"/>
    </location>
</feature>
<dbReference type="AlphaFoldDB" id="A0A8J7KW38"/>
<gene>
    <name evidence="3" type="ORF">I5677_08360</name>
</gene>
<reference evidence="3" key="1">
    <citation type="submission" date="2020-12" db="EMBL/GenBank/DDBJ databases">
        <title>M. sibirica DSM 26468T genome.</title>
        <authorList>
            <person name="Thieme N."/>
            <person name="Rettenmaier R."/>
            <person name="Zverlov V."/>
            <person name="Liebl W."/>
        </authorList>
    </citation>
    <scope>NUCLEOTIDE SEQUENCE</scope>
    <source>
        <strain evidence="3">DSM 26468</strain>
    </source>
</reference>